<feature type="compositionally biased region" description="Polar residues" evidence="1">
    <location>
        <begin position="44"/>
        <end position="59"/>
    </location>
</feature>
<accession>A0AAW0G6N9</accession>
<sequence length="581" mass="64877">MLSRRDSYLEVSTTRIIRALRPLRTKCEYLSASRPLPPKPCATYASSSRQKESSVGTSSTSFGKLAAATFTRNDHHPVNQTLINLQLSKKIKEVTDAFRNIAQIALGINASQRHILHSNDPSNYQRIPSLAALCCTIVGEHMESEVQAHQETQDSVSTFDDEDITIITELYDTLPPHYRRYAVISHALSIILNACPNYPDLHGSLLEVTSMYSLPRESELLLMAIFSEVFSPHAPFTKDSIFDASNSHYLISLHNKCCTPNSGISSRTFTRILVDVLSKSYHQRASDVWTSPALSLLMRHIRSLDIPSYMNLCAGIIGFLSVSVGTQQRGKGIGISPEQLWMLLGKKLRGIPSRLCSTRGFSDDDLLSVFDFLSGVASCGLQRHVSEGSSEARKLFATLVLCCLSSVHLPNLGPDGEDVLVRLLSELEPRPDSYSKIISSVYPSDTAEDTQPPSLEDWKVYTTPLRTRRLYAHEAAFWSSVLQHVENLAFKDHRTKPHAYRPLLLSLRMELVERVGEVERLQFNANGVSSKVGSGSTVSSTDKESDWRWDDLVDCWVRKTPLVPKKRKRPIEVEASSCARV</sequence>
<dbReference type="AlphaFoldDB" id="A0AAW0G6N9"/>
<keyword evidence="3" id="KW-1185">Reference proteome</keyword>
<organism evidence="2 3">
    <name type="scientific">Cerrena zonata</name>
    <dbReference type="NCBI Taxonomy" id="2478898"/>
    <lineage>
        <taxon>Eukaryota</taxon>
        <taxon>Fungi</taxon>
        <taxon>Dikarya</taxon>
        <taxon>Basidiomycota</taxon>
        <taxon>Agaricomycotina</taxon>
        <taxon>Agaricomycetes</taxon>
        <taxon>Polyporales</taxon>
        <taxon>Cerrenaceae</taxon>
        <taxon>Cerrena</taxon>
    </lineage>
</organism>
<reference evidence="2 3" key="1">
    <citation type="submission" date="2022-09" db="EMBL/GenBank/DDBJ databases">
        <authorList>
            <person name="Palmer J.M."/>
        </authorList>
    </citation>
    <scope>NUCLEOTIDE SEQUENCE [LARGE SCALE GENOMIC DNA]</scope>
    <source>
        <strain evidence="2 3">DSM 7382</strain>
    </source>
</reference>
<dbReference type="EMBL" id="JASBNA010000021">
    <property type="protein sequence ID" value="KAK7685347.1"/>
    <property type="molecule type" value="Genomic_DNA"/>
</dbReference>
<gene>
    <name evidence="2" type="ORF">QCA50_011711</name>
</gene>
<comment type="caution">
    <text evidence="2">The sequence shown here is derived from an EMBL/GenBank/DDBJ whole genome shotgun (WGS) entry which is preliminary data.</text>
</comment>
<proteinExistence type="predicted"/>
<name>A0AAW0G6N9_9APHY</name>
<evidence type="ECO:0000256" key="1">
    <source>
        <dbReference type="SAM" id="MobiDB-lite"/>
    </source>
</evidence>
<protein>
    <submittedName>
        <fullName evidence="2">Uncharacterized protein</fullName>
    </submittedName>
</protein>
<evidence type="ECO:0000313" key="3">
    <source>
        <dbReference type="Proteomes" id="UP001385951"/>
    </source>
</evidence>
<dbReference type="Proteomes" id="UP001385951">
    <property type="component" value="Unassembled WGS sequence"/>
</dbReference>
<evidence type="ECO:0000313" key="2">
    <source>
        <dbReference type="EMBL" id="KAK7685347.1"/>
    </source>
</evidence>
<feature type="region of interest" description="Disordered" evidence="1">
    <location>
        <begin position="40"/>
        <end position="59"/>
    </location>
</feature>